<gene>
    <name evidence="2" type="ORF">AYI69_g3549</name>
    <name evidence="1" type="ORF">AYI69_g7816</name>
</gene>
<sequence>MDTNWCYYCGSHISHSDTDLYCSEKCKKKDEKYVPIYYIHKLSYSKEAKKKNLPLILDPTYIGYVRTTIRLSDTSYDTYAPLLWS</sequence>
<name>A0A1R1XPF6_9FUNG</name>
<reference evidence="1" key="1">
    <citation type="submission" date="2017-01" db="EMBL/GenBank/DDBJ databases">
        <authorList>
            <person name="Mah S.A."/>
            <person name="Swanson W.J."/>
            <person name="Moy G.W."/>
            <person name="Vacquier V.D."/>
        </authorList>
    </citation>
    <scope>NUCLEOTIDE SEQUENCE [LARGE SCALE GENOMIC DNA]</scope>
    <source>
        <strain evidence="1">ID-206-W2</strain>
    </source>
</reference>
<evidence type="ECO:0000313" key="1">
    <source>
        <dbReference type="EMBL" id="OMJ16524.1"/>
    </source>
</evidence>
<evidence type="ECO:0000313" key="3">
    <source>
        <dbReference type="Proteomes" id="UP000187429"/>
    </source>
</evidence>
<dbReference type="Pfam" id="PF12855">
    <property type="entry name" value="Ecl1"/>
    <property type="match status" value="1"/>
</dbReference>
<dbReference type="OrthoDB" id="5599072at2759"/>
<evidence type="ECO:0000313" key="2">
    <source>
        <dbReference type="EMBL" id="OMJ27029.1"/>
    </source>
</evidence>
<reference evidence="3" key="2">
    <citation type="submission" date="2017-01" db="EMBL/GenBank/DDBJ databases">
        <authorList>
            <person name="Wang Y."/>
            <person name="White M."/>
            <person name="Kvist S."/>
            <person name="Moncalvo J.-M."/>
        </authorList>
    </citation>
    <scope>NUCLEOTIDE SEQUENCE [LARGE SCALE GENOMIC DNA]</scope>
    <source>
        <strain evidence="3">ID-206-W2</strain>
    </source>
</reference>
<dbReference type="EMBL" id="LSSM01003869">
    <property type="protein sequence ID" value="OMJ16524.1"/>
    <property type="molecule type" value="Genomic_DNA"/>
</dbReference>
<keyword evidence="3" id="KW-1185">Reference proteome</keyword>
<dbReference type="AlphaFoldDB" id="A0A1R1XPF6"/>
<protein>
    <submittedName>
        <fullName evidence="1">Uncharacterized protein</fullName>
    </submittedName>
</protein>
<dbReference type="EMBL" id="LSSM01001220">
    <property type="protein sequence ID" value="OMJ27029.1"/>
    <property type="molecule type" value="Genomic_DNA"/>
</dbReference>
<accession>A0A1R1XPF6</accession>
<dbReference type="InterPro" id="IPR024368">
    <property type="entry name" value="Ecl1/2/3"/>
</dbReference>
<organism evidence="1 3">
    <name type="scientific">Smittium culicis</name>
    <dbReference type="NCBI Taxonomy" id="133412"/>
    <lineage>
        <taxon>Eukaryota</taxon>
        <taxon>Fungi</taxon>
        <taxon>Fungi incertae sedis</taxon>
        <taxon>Zoopagomycota</taxon>
        <taxon>Kickxellomycotina</taxon>
        <taxon>Harpellomycetes</taxon>
        <taxon>Harpellales</taxon>
        <taxon>Legeriomycetaceae</taxon>
        <taxon>Smittium</taxon>
    </lineage>
</organism>
<proteinExistence type="predicted"/>
<comment type="caution">
    <text evidence="1">The sequence shown here is derived from an EMBL/GenBank/DDBJ whole genome shotgun (WGS) entry which is preliminary data.</text>
</comment>
<dbReference type="Proteomes" id="UP000187429">
    <property type="component" value="Unassembled WGS sequence"/>
</dbReference>